<keyword evidence="6" id="KW-1015">Disulfide bond</keyword>
<dbReference type="PANTHER" id="PTHR33920:SF2">
    <property type="entry name" value="THIONIN-2.1-RELATED"/>
    <property type="match status" value="1"/>
</dbReference>
<keyword evidence="3" id="KW-0964">Secreted</keyword>
<accession>A0ABM0T5A3</accession>
<dbReference type="InterPro" id="IPR001010">
    <property type="entry name" value="Thionin"/>
</dbReference>
<dbReference type="InterPro" id="IPR036391">
    <property type="entry name" value="Thionin-like_sf"/>
</dbReference>
<sequence>MEGKTVILSMLIISLVMAQIQVEAVVLKACCPTRAARIIYSACMVKGKGIQYCSDISKCQIVVANIVCPSLFPHDILGIAGDTVNDYCNLGCTSSLCGALTTLRESDPNETVNGAVEQCVEICSTLCTKGSVTAVETA</sequence>
<evidence type="ECO:0000256" key="6">
    <source>
        <dbReference type="ARBA" id="ARBA00023157"/>
    </source>
</evidence>
<dbReference type="GeneID" id="104706584"/>
<feature type="chain" id="PRO_5046927450" evidence="7">
    <location>
        <begin position="19"/>
        <end position="138"/>
    </location>
</feature>
<proteinExistence type="inferred from homology"/>
<dbReference type="Pfam" id="PF00321">
    <property type="entry name" value="Thionin"/>
    <property type="match status" value="1"/>
</dbReference>
<evidence type="ECO:0000313" key="8">
    <source>
        <dbReference type="Proteomes" id="UP000694864"/>
    </source>
</evidence>
<keyword evidence="4" id="KW-0800">Toxin</keyword>
<comment type="subcellular location">
    <subcellularLocation>
        <location evidence="1">Secreted</location>
    </subcellularLocation>
</comment>
<keyword evidence="7" id="KW-0732">Signal</keyword>
<name>A0ABM0T5A3_CAMSA</name>
<dbReference type="Gene3D" id="3.30.1350.10">
    <property type="entry name" value="Thionin-like"/>
    <property type="match status" value="1"/>
</dbReference>
<organism evidence="8 9">
    <name type="scientific">Camelina sativa</name>
    <name type="common">False flax</name>
    <name type="synonym">Myagrum sativum</name>
    <dbReference type="NCBI Taxonomy" id="90675"/>
    <lineage>
        <taxon>Eukaryota</taxon>
        <taxon>Viridiplantae</taxon>
        <taxon>Streptophyta</taxon>
        <taxon>Embryophyta</taxon>
        <taxon>Tracheophyta</taxon>
        <taxon>Spermatophyta</taxon>
        <taxon>Magnoliopsida</taxon>
        <taxon>eudicotyledons</taxon>
        <taxon>Gunneridae</taxon>
        <taxon>Pentapetalae</taxon>
        <taxon>rosids</taxon>
        <taxon>malvids</taxon>
        <taxon>Brassicales</taxon>
        <taxon>Brassicaceae</taxon>
        <taxon>Camelineae</taxon>
        <taxon>Camelina</taxon>
    </lineage>
</organism>
<evidence type="ECO:0000256" key="7">
    <source>
        <dbReference type="SAM" id="SignalP"/>
    </source>
</evidence>
<reference evidence="9" key="2">
    <citation type="submission" date="2025-08" db="UniProtKB">
        <authorList>
            <consortium name="RefSeq"/>
        </authorList>
    </citation>
    <scope>IDENTIFICATION</scope>
    <source>
        <tissue evidence="9">Leaf</tissue>
    </source>
</reference>
<keyword evidence="8" id="KW-1185">Reference proteome</keyword>
<comment type="similarity">
    <text evidence="2">Belongs to the plant thionin (TC 1.C.44) family.</text>
</comment>
<dbReference type="Proteomes" id="UP000694864">
    <property type="component" value="Chromosome 8"/>
</dbReference>
<keyword evidence="5" id="KW-0611">Plant defense</keyword>
<feature type="signal peptide" evidence="7">
    <location>
        <begin position="1"/>
        <end position="18"/>
    </location>
</feature>
<dbReference type="PANTHER" id="PTHR33920">
    <property type="entry name" value="THIONIN-2.1-RELATED"/>
    <property type="match status" value="1"/>
</dbReference>
<dbReference type="PROSITE" id="PS00271">
    <property type="entry name" value="THIONIN"/>
    <property type="match status" value="1"/>
</dbReference>
<evidence type="ECO:0000313" key="9">
    <source>
        <dbReference type="RefSeq" id="XP_010421082.1"/>
    </source>
</evidence>
<evidence type="ECO:0000256" key="2">
    <source>
        <dbReference type="ARBA" id="ARBA00009872"/>
    </source>
</evidence>
<dbReference type="SUPFAM" id="SSF57429">
    <property type="entry name" value="Crambin-like"/>
    <property type="match status" value="1"/>
</dbReference>
<dbReference type="RefSeq" id="XP_010421082.1">
    <property type="nucleotide sequence ID" value="XM_010422780.2"/>
</dbReference>
<evidence type="ECO:0000256" key="5">
    <source>
        <dbReference type="ARBA" id="ARBA00022821"/>
    </source>
</evidence>
<protein>
    <submittedName>
        <fullName evidence="9">Thionin-2.2-like</fullName>
    </submittedName>
</protein>
<reference evidence="8" key="1">
    <citation type="journal article" date="2014" name="Nat. Commun.">
        <title>The emerging biofuel crop Camelina sativa retains a highly undifferentiated hexaploid genome structure.</title>
        <authorList>
            <person name="Kagale S."/>
            <person name="Koh C."/>
            <person name="Nixon J."/>
            <person name="Bollina V."/>
            <person name="Clarke W.E."/>
            <person name="Tuteja R."/>
            <person name="Spillane C."/>
            <person name="Robinson S.J."/>
            <person name="Links M.G."/>
            <person name="Clarke C."/>
            <person name="Higgins E.E."/>
            <person name="Huebert T."/>
            <person name="Sharpe A.G."/>
            <person name="Parkin I.A."/>
        </authorList>
    </citation>
    <scope>NUCLEOTIDE SEQUENCE [LARGE SCALE GENOMIC DNA]</scope>
    <source>
        <strain evidence="8">cv. DH55</strain>
    </source>
</reference>
<evidence type="ECO:0000256" key="1">
    <source>
        <dbReference type="ARBA" id="ARBA00004613"/>
    </source>
</evidence>
<evidence type="ECO:0000256" key="4">
    <source>
        <dbReference type="ARBA" id="ARBA00022656"/>
    </source>
</evidence>
<evidence type="ECO:0000256" key="3">
    <source>
        <dbReference type="ARBA" id="ARBA00022525"/>
    </source>
</evidence>
<gene>
    <name evidence="9" type="primary">LOC104706584</name>
</gene>